<dbReference type="Proteomes" id="UP000885826">
    <property type="component" value="Unassembled WGS sequence"/>
</dbReference>
<dbReference type="InterPro" id="IPR019554">
    <property type="entry name" value="Soluble_ligand-bd"/>
</dbReference>
<feature type="domain" description="Soluble ligand binding" evidence="1">
    <location>
        <begin position="149"/>
        <end position="194"/>
    </location>
</feature>
<dbReference type="PANTHER" id="PTHR33619:SF3">
    <property type="entry name" value="POLYSACCHARIDE EXPORT PROTEIN GFCE-RELATED"/>
    <property type="match status" value="1"/>
</dbReference>
<sequence>MNKLILRRAITKGLLFTALLLSYPLFYAQPAGTNTPATAPEMSGLEKPIVSDEYILMPGDSLLVTITGATNYSYITGVTYEGKLTINVPVSSIPTTQGMYIPRYDIVAAVPVYNLTLKSAKDSLKRVFQKYFRNINVDITLLGMRRFTVYVVGEVNRPGQVFAWPVDRVSRVIERAGGITTLGSRSKIKVLRKGKLHQIANLEEFEKTGNTKVNPYVQDGDLIIVSKMGKSVIVKGAVFGKRGYELRVSELTAARERTSEGLYELNEGERVSELITKAGGTTPWADLEHAYIEREGERIPVNLTKVLADEISEENIELSDGDVLVIPSVNAIVYVQGQVVNPGPLTYQPNLKASDYIGLAGGPLGDAYMGGAYIQRGKKKIFIKKDPVVEQGDRIYVPRQIFKFWQDYIEIGSVFASFLISYLTLRAASQ</sequence>
<evidence type="ECO:0000313" key="2">
    <source>
        <dbReference type="EMBL" id="HEC79374.1"/>
    </source>
</evidence>
<evidence type="ECO:0000259" key="1">
    <source>
        <dbReference type="Pfam" id="PF10531"/>
    </source>
</evidence>
<dbReference type="AlphaFoldDB" id="A0A9C9K179"/>
<evidence type="ECO:0000313" key="3">
    <source>
        <dbReference type="Proteomes" id="UP000885826"/>
    </source>
</evidence>
<protein>
    <recommendedName>
        <fullName evidence="1">Soluble ligand binding domain-containing protein</fullName>
    </recommendedName>
</protein>
<feature type="domain" description="Soluble ligand binding" evidence="1">
    <location>
        <begin position="332"/>
        <end position="374"/>
    </location>
</feature>
<comment type="caution">
    <text evidence="2">The sequence shown here is derived from an EMBL/GenBank/DDBJ whole genome shotgun (WGS) entry which is preliminary data.</text>
</comment>
<dbReference type="EMBL" id="DRIG01000098">
    <property type="protein sequence ID" value="HEC79374.1"/>
    <property type="molecule type" value="Genomic_DNA"/>
</dbReference>
<feature type="domain" description="Soluble ligand binding" evidence="1">
    <location>
        <begin position="261"/>
        <end position="301"/>
    </location>
</feature>
<dbReference type="PANTHER" id="PTHR33619">
    <property type="entry name" value="POLYSACCHARIDE EXPORT PROTEIN GFCE-RELATED"/>
    <property type="match status" value="1"/>
</dbReference>
<accession>A0A9C9K179</accession>
<dbReference type="GO" id="GO:0015159">
    <property type="term" value="F:polysaccharide transmembrane transporter activity"/>
    <property type="evidence" value="ECO:0007669"/>
    <property type="project" value="InterPro"/>
</dbReference>
<proteinExistence type="predicted"/>
<organism evidence="2 3">
    <name type="scientific">candidate division WOR-3 bacterium</name>
    <dbReference type="NCBI Taxonomy" id="2052148"/>
    <lineage>
        <taxon>Bacteria</taxon>
        <taxon>Bacteria division WOR-3</taxon>
    </lineage>
</organism>
<name>A0A9C9K179_UNCW3</name>
<reference evidence="2" key="1">
    <citation type="journal article" date="2020" name="mSystems">
        <title>Genome- and Community-Level Interaction Insights into Carbon Utilization and Element Cycling Functions of Hydrothermarchaeota in Hydrothermal Sediment.</title>
        <authorList>
            <person name="Zhou Z."/>
            <person name="Liu Y."/>
            <person name="Xu W."/>
            <person name="Pan J."/>
            <person name="Luo Z.H."/>
            <person name="Li M."/>
        </authorList>
    </citation>
    <scope>NUCLEOTIDE SEQUENCE</scope>
    <source>
        <strain evidence="2">HyVt-388</strain>
    </source>
</reference>
<dbReference type="InterPro" id="IPR049712">
    <property type="entry name" value="Poly_export"/>
</dbReference>
<dbReference type="Pfam" id="PF10531">
    <property type="entry name" value="SLBB"/>
    <property type="match status" value="3"/>
</dbReference>
<dbReference type="Gene3D" id="3.10.560.10">
    <property type="entry name" value="Outer membrane lipoprotein wza domain like"/>
    <property type="match status" value="3"/>
</dbReference>
<gene>
    <name evidence="2" type="ORF">ENI34_09610</name>
</gene>